<gene>
    <name evidence="2" type="ORF">AsAng_0012130</name>
</gene>
<protein>
    <submittedName>
        <fullName evidence="2">T9SS type A sorting domain-containing protein</fullName>
    </submittedName>
</protein>
<dbReference type="AlphaFoldDB" id="A0A915YCE5"/>
<dbReference type="KEGG" id="aup:AsAng_0012130"/>
<evidence type="ECO:0000259" key="1">
    <source>
        <dbReference type="Pfam" id="PF18962"/>
    </source>
</evidence>
<feature type="domain" description="Secretion system C-terminal sorting" evidence="1">
    <location>
        <begin position="390"/>
        <end position="457"/>
    </location>
</feature>
<sequence>MKKLIVSILLFMINYSILLATHNRAGSMTYRQLSGLTYEISIITYTGLIGGNAPSLDVDWGDGVIETVYRTSYSILQGMAIQKNIYTYTHTYQSYDNYTISIQDPNRNDAILNINNGTSINIPFYLESTLFLSNGGYNNSAEYLTVPILEAEAGKPFRYSLAAMDMDGDILTYELVTPKSAIGLDVPNYFIPDTTSLYYLNGELQWATPQNIGAYTFAIKVKEYRNNILVGTTLVDFQLNVVPPVNGAEFVGNTSWLVDANHHYSYQLSPFDTLQLSLLYRDTIATTIDLEAYSETLMNGNQATFIQTQTGTSFIAKEYTWIPNTTHARCAPYLLTFRGHSTTNQIISKDLTVMIWVRDSSLAYCEGLINQLNIPIHQIESPLEELLIHVYPNPFTDKTTIAIENRRENEEVTFQLFDVLGNQIFYDQINGETYTLRRNRLVAGLYFYRIEDALGNSKVGKIRIN</sequence>
<accession>A0A915YCE5</accession>
<keyword evidence="3" id="KW-1185">Reference proteome</keyword>
<reference evidence="2" key="1">
    <citation type="submission" date="2022-09" db="EMBL/GenBank/DDBJ databases">
        <title>Aureispira anguillicida sp. nov., isolated from Leptocephalus of Japanese eel Anguilla japonica.</title>
        <authorList>
            <person name="Yuasa K."/>
            <person name="Mekata T."/>
            <person name="Ikunari K."/>
        </authorList>
    </citation>
    <scope>NUCLEOTIDE SEQUENCE</scope>
    <source>
        <strain evidence="2">EL160426</strain>
    </source>
</reference>
<dbReference type="InterPro" id="IPR026444">
    <property type="entry name" value="Secre_tail"/>
</dbReference>
<evidence type="ECO:0000313" key="3">
    <source>
        <dbReference type="Proteomes" id="UP001060919"/>
    </source>
</evidence>
<organism evidence="2 3">
    <name type="scientific">Aureispira anguillae</name>
    <dbReference type="NCBI Taxonomy" id="2864201"/>
    <lineage>
        <taxon>Bacteria</taxon>
        <taxon>Pseudomonadati</taxon>
        <taxon>Bacteroidota</taxon>
        <taxon>Saprospiria</taxon>
        <taxon>Saprospirales</taxon>
        <taxon>Saprospiraceae</taxon>
        <taxon>Aureispira</taxon>
    </lineage>
</organism>
<dbReference type="EMBL" id="AP026867">
    <property type="protein sequence ID" value="BDS10505.1"/>
    <property type="molecule type" value="Genomic_DNA"/>
</dbReference>
<dbReference type="Proteomes" id="UP001060919">
    <property type="component" value="Chromosome"/>
</dbReference>
<evidence type="ECO:0000313" key="2">
    <source>
        <dbReference type="EMBL" id="BDS10505.1"/>
    </source>
</evidence>
<dbReference type="RefSeq" id="WP_264791810.1">
    <property type="nucleotide sequence ID" value="NZ_AP026867.1"/>
</dbReference>
<dbReference type="Pfam" id="PF18962">
    <property type="entry name" value="Por_Secre_tail"/>
    <property type="match status" value="1"/>
</dbReference>
<proteinExistence type="predicted"/>
<name>A0A915YCE5_9BACT</name>
<dbReference type="NCBIfam" id="TIGR04183">
    <property type="entry name" value="Por_Secre_tail"/>
    <property type="match status" value="1"/>
</dbReference>